<dbReference type="AlphaFoldDB" id="A0AAW0FQK5"/>
<feature type="region of interest" description="Disordered" evidence="1">
    <location>
        <begin position="272"/>
        <end position="309"/>
    </location>
</feature>
<evidence type="ECO:0008006" key="5">
    <source>
        <dbReference type="Google" id="ProtNLM"/>
    </source>
</evidence>
<reference evidence="3 4" key="1">
    <citation type="submission" date="2022-09" db="EMBL/GenBank/DDBJ databases">
        <authorList>
            <person name="Palmer J.M."/>
        </authorList>
    </citation>
    <scope>NUCLEOTIDE SEQUENCE [LARGE SCALE GENOMIC DNA]</scope>
    <source>
        <strain evidence="3 4">DSM 7382</strain>
    </source>
</reference>
<proteinExistence type="predicted"/>
<feature type="transmembrane region" description="Helical" evidence="2">
    <location>
        <begin position="29"/>
        <end position="46"/>
    </location>
</feature>
<feature type="transmembrane region" description="Helical" evidence="2">
    <location>
        <begin position="96"/>
        <end position="116"/>
    </location>
</feature>
<dbReference type="Proteomes" id="UP001385951">
    <property type="component" value="Unassembled WGS sequence"/>
</dbReference>
<feature type="transmembrane region" description="Helical" evidence="2">
    <location>
        <begin position="177"/>
        <end position="198"/>
    </location>
</feature>
<comment type="caution">
    <text evidence="3">The sequence shown here is derived from an EMBL/GenBank/DDBJ whole genome shotgun (WGS) entry which is preliminary data.</text>
</comment>
<sequence length="309" mass="33380">MSSRPPPATGNPPAYGAVARAYQSSLRPVVLVLSLITAIWSLIWYINLFRDINVDKDHGQPKLATLAIALGSLYISVTAIETFGIVAAATQRLALVRIYSIAAIVSSLLVIGAGFVRTITHFTLKSALIDECTEISTGGDIIFRFGIWGPTVRDHLDAAEAAQFCKNAWSHDSANEIISLIVEIVLAGFFCAIAWSYYKQLLDPNFGRQKVRAPSQQFENSYPQHYNPPYLAYSAPSGTFAPPPGPPPLHAGGYAPSYAPAYDGSMKPPGYEGPGIAGYGENKDDKDDPFADFETVKKNGHGESRDALV</sequence>
<accession>A0AAW0FQK5</accession>
<protein>
    <recommendedName>
        <fullName evidence="5">Transmembrane protein</fullName>
    </recommendedName>
</protein>
<keyword evidence="2" id="KW-0472">Membrane</keyword>
<evidence type="ECO:0000313" key="4">
    <source>
        <dbReference type="Proteomes" id="UP001385951"/>
    </source>
</evidence>
<feature type="compositionally biased region" description="Basic and acidic residues" evidence="1">
    <location>
        <begin position="281"/>
        <end position="309"/>
    </location>
</feature>
<keyword evidence="2" id="KW-0812">Transmembrane</keyword>
<gene>
    <name evidence="3" type="ORF">QCA50_013418</name>
</gene>
<evidence type="ECO:0000313" key="3">
    <source>
        <dbReference type="EMBL" id="KAK7683580.1"/>
    </source>
</evidence>
<dbReference type="EMBL" id="JASBNA010000030">
    <property type="protein sequence ID" value="KAK7683580.1"/>
    <property type="molecule type" value="Genomic_DNA"/>
</dbReference>
<evidence type="ECO:0000256" key="2">
    <source>
        <dbReference type="SAM" id="Phobius"/>
    </source>
</evidence>
<keyword evidence="4" id="KW-1185">Reference proteome</keyword>
<name>A0AAW0FQK5_9APHY</name>
<organism evidence="3 4">
    <name type="scientific">Cerrena zonata</name>
    <dbReference type="NCBI Taxonomy" id="2478898"/>
    <lineage>
        <taxon>Eukaryota</taxon>
        <taxon>Fungi</taxon>
        <taxon>Dikarya</taxon>
        <taxon>Basidiomycota</taxon>
        <taxon>Agaricomycotina</taxon>
        <taxon>Agaricomycetes</taxon>
        <taxon>Polyporales</taxon>
        <taxon>Cerrenaceae</taxon>
        <taxon>Cerrena</taxon>
    </lineage>
</organism>
<feature type="transmembrane region" description="Helical" evidence="2">
    <location>
        <begin position="66"/>
        <end position="89"/>
    </location>
</feature>
<keyword evidence="2" id="KW-1133">Transmembrane helix</keyword>
<evidence type="ECO:0000256" key="1">
    <source>
        <dbReference type="SAM" id="MobiDB-lite"/>
    </source>
</evidence>